<evidence type="ECO:0000256" key="3">
    <source>
        <dbReference type="SAM" id="Phobius"/>
    </source>
</evidence>
<name>A0A238VKR8_HALVU</name>
<dbReference type="GO" id="GO:0016020">
    <property type="term" value="C:membrane"/>
    <property type="evidence" value="ECO:0007669"/>
    <property type="project" value="InterPro"/>
</dbReference>
<dbReference type="RefSeq" id="WP_089383873.1">
    <property type="nucleotide sequence ID" value="NZ_FZNQ01000003.1"/>
</dbReference>
<keyword evidence="3" id="KW-0472">Membrane</keyword>
<reference evidence="4 5" key="1">
    <citation type="submission" date="2017-06" db="EMBL/GenBank/DDBJ databases">
        <authorList>
            <person name="Kim H.J."/>
            <person name="Triplett B.A."/>
        </authorList>
    </citation>
    <scope>NUCLEOTIDE SEQUENCE [LARGE SCALE GENOMIC DNA]</scope>
    <source>
        <strain evidence="4 5">DSM 8800</strain>
    </source>
</reference>
<dbReference type="InterPro" id="IPR048254">
    <property type="entry name" value="CDP_ALCOHOL_P_TRANSF_CS"/>
</dbReference>
<organism evidence="4 5">
    <name type="scientific">Halorubrum vacuolatum</name>
    <name type="common">Natronobacterium vacuolatum</name>
    <dbReference type="NCBI Taxonomy" id="63740"/>
    <lineage>
        <taxon>Archaea</taxon>
        <taxon>Methanobacteriati</taxon>
        <taxon>Methanobacteriota</taxon>
        <taxon>Stenosarchaea group</taxon>
        <taxon>Halobacteria</taxon>
        <taxon>Halobacteriales</taxon>
        <taxon>Haloferacaceae</taxon>
        <taxon>Halorubrum</taxon>
    </lineage>
</organism>
<feature type="transmembrane region" description="Helical" evidence="3">
    <location>
        <begin position="100"/>
        <end position="129"/>
    </location>
</feature>
<feature type="transmembrane region" description="Helical" evidence="3">
    <location>
        <begin position="54"/>
        <end position="72"/>
    </location>
</feature>
<keyword evidence="3" id="KW-1133">Transmembrane helix</keyword>
<keyword evidence="1 2" id="KW-0808">Transferase</keyword>
<dbReference type="Gene3D" id="1.20.120.1760">
    <property type="match status" value="1"/>
</dbReference>
<feature type="transmembrane region" description="Helical" evidence="3">
    <location>
        <begin position="141"/>
        <end position="165"/>
    </location>
</feature>
<dbReference type="AlphaFoldDB" id="A0A238VKR8"/>
<dbReference type="PROSITE" id="PS00379">
    <property type="entry name" value="CDP_ALCOHOL_P_TRANSF"/>
    <property type="match status" value="1"/>
</dbReference>
<comment type="similarity">
    <text evidence="2">Belongs to the CDP-alcohol phosphatidyltransferase class-I family.</text>
</comment>
<dbReference type="InterPro" id="IPR000462">
    <property type="entry name" value="CDP-OH_P_trans"/>
</dbReference>
<evidence type="ECO:0000313" key="4">
    <source>
        <dbReference type="EMBL" id="SNR34990.1"/>
    </source>
</evidence>
<keyword evidence="5" id="KW-1185">Reference proteome</keyword>
<feature type="transmembrane region" description="Helical" evidence="3">
    <location>
        <begin position="26"/>
        <end position="47"/>
    </location>
</feature>
<dbReference type="EMBL" id="FZNQ01000003">
    <property type="protein sequence ID" value="SNR34990.1"/>
    <property type="molecule type" value="Genomic_DNA"/>
</dbReference>
<dbReference type="OrthoDB" id="9904at2157"/>
<dbReference type="InterPro" id="IPR043130">
    <property type="entry name" value="CDP-OH_PTrfase_TM_dom"/>
</dbReference>
<proteinExistence type="inferred from homology"/>
<evidence type="ECO:0000256" key="1">
    <source>
        <dbReference type="ARBA" id="ARBA00022679"/>
    </source>
</evidence>
<evidence type="ECO:0000256" key="2">
    <source>
        <dbReference type="RuleBase" id="RU003750"/>
    </source>
</evidence>
<accession>A0A238VKR8</accession>
<protein>
    <submittedName>
        <fullName evidence="4">Archaetidylinositol phosphate synthase</fullName>
    </submittedName>
</protein>
<dbReference type="GO" id="GO:0008654">
    <property type="term" value="P:phospholipid biosynthetic process"/>
    <property type="evidence" value="ECO:0007669"/>
    <property type="project" value="InterPro"/>
</dbReference>
<dbReference type="Pfam" id="PF01066">
    <property type="entry name" value="CDP-OH_P_transf"/>
    <property type="match status" value="1"/>
</dbReference>
<sequence>MTLDKLRPLSNRAITPFVALATRLGLSANVITITSIGTAAMAAYALVRGGTDPSWYLAASAFVLFTGFLDVLDGAVARSTGTDSEFGDFLDHVLDRYGDVLVLGGLAVGTGQYLLGMAAVSGVLLTAYLGTQGDALGLGRIYGGLLGRADILVIVGAVTAVAAFSNPVLYDLTLVEWSVVFFAIFTHVTALQRFVWSWQELRADG</sequence>
<keyword evidence="3" id="KW-0812">Transmembrane</keyword>
<dbReference type="Proteomes" id="UP000198397">
    <property type="component" value="Unassembled WGS sequence"/>
</dbReference>
<feature type="transmembrane region" description="Helical" evidence="3">
    <location>
        <begin position="177"/>
        <end position="196"/>
    </location>
</feature>
<gene>
    <name evidence="4" type="ORF">SAMN06264855_10368</name>
</gene>
<dbReference type="GO" id="GO:0016780">
    <property type="term" value="F:phosphotransferase activity, for other substituted phosphate groups"/>
    <property type="evidence" value="ECO:0007669"/>
    <property type="project" value="InterPro"/>
</dbReference>
<evidence type="ECO:0000313" key="5">
    <source>
        <dbReference type="Proteomes" id="UP000198397"/>
    </source>
</evidence>